<reference evidence="2" key="1">
    <citation type="submission" date="2016-04" db="EMBL/GenBank/DDBJ databases">
        <title>Cephalotus genome sequencing.</title>
        <authorList>
            <person name="Fukushima K."/>
            <person name="Hasebe M."/>
            <person name="Fang X."/>
        </authorList>
    </citation>
    <scope>NUCLEOTIDE SEQUENCE [LARGE SCALE GENOMIC DNA]</scope>
    <source>
        <strain evidence="2">cv. St1</strain>
    </source>
</reference>
<protein>
    <submittedName>
        <fullName evidence="1">UBN2 domain-containing protein</fullName>
    </submittedName>
</protein>
<dbReference type="EMBL" id="BDDD01002098">
    <property type="protein sequence ID" value="GAV80026.1"/>
    <property type="molecule type" value="Genomic_DNA"/>
</dbReference>
<accession>A0A1Q3CIE4</accession>
<dbReference type="PANTHER" id="PTHR34676:SF8">
    <property type="entry name" value="TRANSMEMBRANE PROTEIN"/>
    <property type="match status" value="1"/>
</dbReference>
<dbReference type="Proteomes" id="UP000187406">
    <property type="component" value="Unassembled WGS sequence"/>
</dbReference>
<organism evidence="1 2">
    <name type="scientific">Cephalotus follicularis</name>
    <name type="common">Albany pitcher plant</name>
    <dbReference type="NCBI Taxonomy" id="3775"/>
    <lineage>
        <taxon>Eukaryota</taxon>
        <taxon>Viridiplantae</taxon>
        <taxon>Streptophyta</taxon>
        <taxon>Embryophyta</taxon>
        <taxon>Tracheophyta</taxon>
        <taxon>Spermatophyta</taxon>
        <taxon>Magnoliopsida</taxon>
        <taxon>eudicotyledons</taxon>
        <taxon>Gunneridae</taxon>
        <taxon>Pentapetalae</taxon>
        <taxon>rosids</taxon>
        <taxon>fabids</taxon>
        <taxon>Oxalidales</taxon>
        <taxon>Cephalotaceae</taxon>
        <taxon>Cephalotus</taxon>
    </lineage>
</organism>
<comment type="caution">
    <text evidence="1">The sequence shown here is derived from an EMBL/GenBank/DDBJ whole genome shotgun (WGS) entry which is preliminary data.</text>
</comment>
<dbReference type="InParanoid" id="A0A1Q3CIE4"/>
<evidence type="ECO:0000313" key="2">
    <source>
        <dbReference type="Proteomes" id="UP000187406"/>
    </source>
</evidence>
<keyword evidence="2" id="KW-1185">Reference proteome</keyword>
<dbReference type="AlphaFoldDB" id="A0A1Q3CIE4"/>
<gene>
    <name evidence="1" type="ORF">CFOL_v3_23488</name>
</gene>
<name>A0A1Q3CIE4_CEPFO</name>
<dbReference type="PANTHER" id="PTHR34676">
    <property type="entry name" value="DUF4219 DOMAIN-CONTAINING PROTEIN-RELATED"/>
    <property type="match status" value="1"/>
</dbReference>
<dbReference type="Pfam" id="PF14223">
    <property type="entry name" value="Retrotran_gag_2"/>
    <property type="match status" value="1"/>
</dbReference>
<sequence length="168" mass="19724">MATSSSFGGFGESQTTNRLLIFYGNNYTYWKNRKMYFIQAYYYEVWEIITDGPQFVTKVLNGECVSKTREEYSNLDKKKLEMNAKAIHMIFYALSPNEYNRVSSCYSAKEIWDRLEVTYKGTDQIKESKISMLVHEYELFKILDDESITNMFTRFTNITNSLKSLGKS</sequence>
<evidence type="ECO:0000313" key="1">
    <source>
        <dbReference type="EMBL" id="GAV80026.1"/>
    </source>
</evidence>
<proteinExistence type="predicted"/>
<dbReference type="OrthoDB" id="1301741at2759"/>